<organism evidence="13 14">
    <name type="scientific">Rubrivivax gelatinosus</name>
    <name type="common">Rhodocyclus gelatinosus</name>
    <name type="synonym">Rhodopseudomonas gelatinosa</name>
    <dbReference type="NCBI Taxonomy" id="28068"/>
    <lineage>
        <taxon>Bacteria</taxon>
        <taxon>Pseudomonadati</taxon>
        <taxon>Pseudomonadota</taxon>
        <taxon>Betaproteobacteria</taxon>
        <taxon>Burkholderiales</taxon>
        <taxon>Sphaerotilaceae</taxon>
        <taxon>Rubrivivax</taxon>
    </lineage>
</organism>
<evidence type="ECO:0000256" key="1">
    <source>
        <dbReference type="ARBA" id="ARBA00004571"/>
    </source>
</evidence>
<evidence type="ECO:0000256" key="8">
    <source>
        <dbReference type="ARBA" id="ARBA00023114"/>
    </source>
</evidence>
<proteinExistence type="predicted"/>
<evidence type="ECO:0000313" key="13">
    <source>
        <dbReference type="EMBL" id="MBK1713680.1"/>
    </source>
</evidence>
<name>A0ABS1DVN1_RUBGE</name>
<accession>A0ABS1DVN1</accession>
<evidence type="ECO:0000256" key="3">
    <source>
        <dbReference type="ARBA" id="ARBA00022448"/>
    </source>
</evidence>
<dbReference type="InterPro" id="IPR023614">
    <property type="entry name" value="Porin_dom_sf"/>
</dbReference>
<dbReference type="EMBL" id="NRRU01000044">
    <property type="protein sequence ID" value="MBK1713680.1"/>
    <property type="molecule type" value="Genomic_DNA"/>
</dbReference>
<reference evidence="13" key="1">
    <citation type="submission" date="2017-08" db="EMBL/GenBank/DDBJ databases">
        <authorList>
            <person name="Imhoff J.F."/>
            <person name="Rahn T."/>
            <person name="Kuenzel S."/>
            <person name="Neulinger S.C."/>
        </authorList>
    </citation>
    <scope>NUCLEOTIDE SEQUENCE</scope>
    <source>
        <strain evidence="13">IM 151</strain>
    </source>
</reference>
<evidence type="ECO:0000256" key="7">
    <source>
        <dbReference type="ARBA" id="ARBA00023065"/>
    </source>
</evidence>
<keyword evidence="5" id="KW-0812">Transmembrane</keyword>
<keyword evidence="10" id="KW-0998">Cell outer membrane</keyword>
<protein>
    <submittedName>
        <fullName evidence="13">Porin</fullName>
    </submittedName>
</protein>
<comment type="subcellular location">
    <subcellularLocation>
        <location evidence="1">Cell outer membrane</location>
        <topology evidence="1">Multi-pass membrane protein</topology>
    </subcellularLocation>
</comment>
<dbReference type="CDD" id="cd00342">
    <property type="entry name" value="gram_neg_porins"/>
    <property type="match status" value="1"/>
</dbReference>
<feature type="signal peptide" evidence="11">
    <location>
        <begin position="1"/>
        <end position="22"/>
    </location>
</feature>
<evidence type="ECO:0000256" key="11">
    <source>
        <dbReference type="SAM" id="SignalP"/>
    </source>
</evidence>
<evidence type="ECO:0000256" key="6">
    <source>
        <dbReference type="ARBA" id="ARBA00022729"/>
    </source>
</evidence>
<sequence length="351" mass="37204">MSRSLKAVAGAAALLCFGLAHAQSNVNIYGLMDAAAGSFQMAGADSTTKVQSGNMTTSYIGFGGSEDLGHGLKVTFAMEHFLQADAGTAGRFVGDRFWARNAYVGLATNYGEYQFGRTTTTMFVSTLMFNAIGDSFAFSPSILQVLTPQTDTRPGGASMLAWYGDTGWSNSVLFKSKSWNGLSFNVQANVGEGSSPTSFGNNIAGNVLYLNGPLAATLSYSKVKNDVKDFVNGVPAGFEDQQTKQFGASYDLGVAKLFGQYTAVDTTAATDTGTDIWGVGASIPLAGGKVLAQYGHAKEDGNAVEKTNKTLTLGYDYNLSKRTEVYAIYMQDKVTGFDSGDTYAVGIRHKF</sequence>
<dbReference type="Pfam" id="PF13609">
    <property type="entry name" value="Porin_4"/>
    <property type="match status" value="1"/>
</dbReference>
<evidence type="ECO:0000256" key="4">
    <source>
        <dbReference type="ARBA" id="ARBA00022452"/>
    </source>
</evidence>
<dbReference type="Gene3D" id="2.40.160.10">
    <property type="entry name" value="Porin"/>
    <property type="match status" value="1"/>
</dbReference>
<dbReference type="PANTHER" id="PTHR34501">
    <property type="entry name" value="PROTEIN YDDL-RELATED"/>
    <property type="match status" value="1"/>
</dbReference>
<dbReference type="Proteomes" id="UP001041814">
    <property type="component" value="Unassembled WGS sequence"/>
</dbReference>
<reference evidence="13" key="2">
    <citation type="journal article" date="2020" name="Microorganisms">
        <title>Osmotic Adaptation and Compatible Solute Biosynthesis of Phototrophic Bacteria as Revealed from Genome Analyses.</title>
        <authorList>
            <person name="Imhoff J.F."/>
            <person name="Rahn T."/>
            <person name="Kunzel S."/>
            <person name="Keller A."/>
            <person name="Neulinger S.C."/>
        </authorList>
    </citation>
    <scope>NUCLEOTIDE SEQUENCE</scope>
    <source>
        <strain evidence="13">IM 151</strain>
    </source>
</reference>
<keyword evidence="4" id="KW-1134">Transmembrane beta strand</keyword>
<keyword evidence="8" id="KW-0626">Porin</keyword>
<keyword evidence="9" id="KW-0472">Membrane</keyword>
<dbReference type="RefSeq" id="WP_200378901.1">
    <property type="nucleotide sequence ID" value="NZ_NRRU01000044.1"/>
</dbReference>
<keyword evidence="3" id="KW-0813">Transport</keyword>
<gene>
    <name evidence="13" type="ORF">CKO43_12910</name>
</gene>
<evidence type="ECO:0000259" key="12">
    <source>
        <dbReference type="Pfam" id="PF13609"/>
    </source>
</evidence>
<comment type="caution">
    <text evidence="13">The sequence shown here is derived from an EMBL/GenBank/DDBJ whole genome shotgun (WGS) entry which is preliminary data.</text>
</comment>
<dbReference type="InterPro" id="IPR033900">
    <property type="entry name" value="Gram_neg_porin_domain"/>
</dbReference>
<dbReference type="InterPro" id="IPR050298">
    <property type="entry name" value="Gram-neg_bact_OMP"/>
</dbReference>
<keyword evidence="14" id="KW-1185">Reference proteome</keyword>
<evidence type="ECO:0000256" key="5">
    <source>
        <dbReference type="ARBA" id="ARBA00022692"/>
    </source>
</evidence>
<evidence type="ECO:0000313" key="14">
    <source>
        <dbReference type="Proteomes" id="UP001041814"/>
    </source>
</evidence>
<keyword evidence="6 11" id="KW-0732">Signal</keyword>
<evidence type="ECO:0000256" key="2">
    <source>
        <dbReference type="ARBA" id="ARBA00011233"/>
    </source>
</evidence>
<keyword evidence="7" id="KW-0406">Ion transport</keyword>
<dbReference type="PANTHER" id="PTHR34501:SF9">
    <property type="entry name" value="MAJOR OUTER MEMBRANE PROTEIN P.IA"/>
    <property type="match status" value="1"/>
</dbReference>
<feature type="chain" id="PRO_5045994942" evidence="11">
    <location>
        <begin position="23"/>
        <end position="351"/>
    </location>
</feature>
<comment type="subunit">
    <text evidence="2">Homotrimer.</text>
</comment>
<feature type="domain" description="Porin" evidence="12">
    <location>
        <begin position="11"/>
        <end position="334"/>
    </location>
</feature>
<evidence type="ECO:0000256" key="9">
    <source>
        <dbReference type="ARBA" id="ARBA00023136"/>
    </source>
</evidence>
<evidence type="ECO:0000256" key="10">
    <source>
        <dbReference type="ARBA" id="ARBA00023237"/>
    </source>
</evidence>
<dbReference type="SUPFAM" id="SSF56935">
    <property type="entry name" value="Porins"/>
    <property type="match status" value="1"/>
</dbReference>